<keyword evidence="1" id="KW-0645">Protease</keyword>
<dbReference type="EC" id="3.4.13.-" evidence="1"/>
<dbReference type="PANTHER" id="PTHR10443:SF12">
    <property type="entry name" value="DIPEPTIDASE"/>
    <property type="match status" value="1"/>
</dbReference>
<organism evidence="1 2">
    <name type="scientific">Microbacterium capsulatum</name>
    <dbReference type="NCBI Taxonomy" id="3041921"/>
    <lineage>
        <taxon>Bacteria</taxon>
        <taxon>Bacillati</taxon>
        <taxon>Actinomycetota</taxon>
        <taxon>Actinomycetes</taxon>
        <taxon>Micrococcales</taxon>
        <taxon>Microbacteriaceae</taxon>
        <taxon>Microbacterium</taxon>
    </lineage>
</organism>
<accession>A0ABU0XEN3</accession>
<dbReference type="InterPro" id="IPR008257">
    <property type="entry name" value="Pept_M19"/>
</dbReference>
<evidence type="ECO:0000313" key="2">
    <source>
        <dbReference type="Proteomes" id="UP001230289"/>
    </source>
</evidence>
<proteinExistence type="predicted"/>
<dbReference type="SUPFAM" id="SSF51556">
    <property type="entry name" value="Metallo-dependent hydrolases"/>
    <property type="match status" value="1"/>
</dbReference>
<dbReference type="EMBL" id="JAVFCB010000002">
    <property type="protein sequence ID" value="MDQ4213078.1"/>
    <property type="molecule type" value="Genomic_DNA"/>
</dbReference>
<keyword evidence="1" id="KW-0378">Hydrolase</keyword>
<dbReference type="GO" id="GO:0016805">
    <property type="term" value="F:dipeptidase activity"/>
    <property type="evidence" value="ECO:0007669"/>
    <property type="project" value="UniProtKB-KW"/>
</dbReference>
<dbReference type="Proteomes" id="UP001230289">
    <property type="component" value="Unassembled WGS sequence"/>
</dbReference>
<protein>
    <submittedName>
        <fullName evidence="1">Membrane dipeptidase</fullName>
        <ecNumber evidence="1">3.4.13.-</ecNumber>
    </submittedName>
</protein>
<dbReference type="InterPro" id="IPR032466">
    <property type="entry name" value="Metal_Hydrolase"/>
</dbReference>
<dbReference type="PANTHER" id="PTHR10443">
    <property type="entry name" value="MICROSOMAL DIPEPTIDASE"/>
    <property type="match status" value="1"/>
</dbReference>
<comment type="caution">
    <text evidence="1">The sequence shown here is derived from an EMBL/GenBank/DDBJ whole genome shotgun (WGS) entry which is preliminary data.</text>
</comment>
<name>A0ABU0XEN3_9MICO</name>
<reference evidence="1 2" key="1">
    <citation type="submission" date="2023-08" db="EMBL/GenBank/DDBJ databases">
        <title>Microbacterium sp. nov., isolated from a waste landfill.</title>
        <authorList>
            <person name="Wen W."/>
        </authorList>
    </citation>
    <scope>NUCLEOTIDE SEQUENCE [LARGE SCALE GENOMIC DNA]</scope>
    <source>
        <strain evidence="1 2">ASV81</strain>
    </source>
</reference>
<gene>
    <name evidence="1" type="ORF">RBR11_04050</name>
</gene>
<keyword evidence="2" id="KW-1185">Reference proteome</keyword>
<sequence>MAITSSVSRVAPAELFSRRPTDDERARAREILGSSTVIDTCGAIRPTGPGGSLDDSIAELRANGINGVGLTLAAEEDGLQAAMNMILKWNGLIRSYSNDLVHVRSADEIRQAREDGRIAVYYLLQNGRPFEDDPGNVELFRQMGVTSSQITYNKKNFLGDGCLEPRDGGLSLLGREVIAEMNRVGMLVDLSHASRLTQQDAVLASTRPVYFSHCNVNAICSIPRNAADDTLELVADRGGMAGVYPLDLTHDGEATVANVGEHLEHLLRVMGPDRVSFASDFPKGRPIIYELAHLDDDGYLHIQHDGTHKVRRMKWDKPGCVPFYPWYKYAEGVGSYGEFVNVACELLVRGVPDDVVAGVLGENFLTFYEANVG</sequence>
<dbReference type="Gene3D" id="3.20.20.140">
    <property type="entry name" value="Metal-dependent hydrolases"/>
    <property type="match status" value="1"/>
</dbReference>
<dbReference type="PROSITE" id="PS51365">
    <property type="entry name" value="RENAL_DIPEPTIDASE_2"/>
    <property type="match status" value="1"/>
</dbReference>
<dbReference type="RefSeq" id="WP_308488021.1">
    <property type="nucleotide sequence ID" value="NZ_JAVFCB010000002.1"/>
</dbReference>
<evidence type="ECO:0000313" key="1">
    <source>
        <dbReference type="EMBL" id="MDQ4213078.1"/>
    </source>
</evidence>
<dbReference type="Pfam" id="PF01244">
    <property type="entry name" value="Peptidase_M19"/>
    <property type="match status" value="1"/>
</dbReference>
<keyword evidence="1" id="KW-0224">Dipeptidase</keyword>